<feature type="transmembrane region" description="Helical" evidence="5">
    <location>
        <begin position="502"/>
        <end position="523"/>
    </location>
</feature>
<dbReference type="PANTHER" id="PTHR16189:SF13">
    <property type="entry name" value="AMINO ACID TRANSPORTER TRANSMEMBRANE DOMAIN-CONTAINING PROTEIN"/>
    <property type="match status" value="1"/>
</dbReference>
<feature type="transmembrane region" description="Helical" evidence="5">
    <location>
        <begin position="186"/>
        <end position="206"/>
    </location>
</feature>
<reference evidence="7" key="1">
    <citation type="submission" date="2023-01" db="EMBL/GenBank/DDBJ databases">
        <title>Metagenome sequencing of chrysophaentin producing Chrysophaeum taylorii.</title>
        <authorList>
            <person name="Davison J."/>
            <person name="Bewley C."/>
        </authorList>
    </citation>
    <scope>NUCLEOTIDE SEQUENCE</scope>
    <source>
        <strain evidence="7">NIES-1699</strain>
    </source>
</reference>
<gene>
    <name evidence="7" type="ORF">CTAYLR_005959</name>
</gene>
<feature type="transmembrane region" description="Helical" evidence="5">
    <location>
        <begin position="113"/>
        <end position="134"/>
    </location>
</feature>
<feature type="transmembrane region" description="Helical" evidence="5">
    <location>
        <begin position="154"/>
        <end position="174"/>
    </location>
</feature>
<protein>
    <recommendedName>
        <fullName evidence="6">Amino acid transporter transmembrane domain-containing protein</fullName>
    </recommendedName>
</protein>
<evidence type="ECO:0000256" key="2">
    <source>
        <dbReference type="ARBA" id="ARBA00022692"/>
    </source>
</evidence>
<feature type="transmembrane region" description="Helical" evidence="5">
    <location>
        <begin position="378"/>
        <end position="397"/>
    </location>
</feature>
<comment type="subcellular location">
    <subcellularLocation>
        <location evidence="1">Membrane</location>
    </subcellularLocation>
</comment>
<keyword evidence="3 5" id="KW-1133">Transmembrane helix</keyword>
<evidence type="ECO:0000256" key="4">
    <source>
        <dbReference type="ARBA" id="ARBA00023136"/>
    </source>
</evidence>
<evidence type="ECO:0000256" key="3">
    <source>
        <dbReference type="ARBA" id="ARBA00022989"/>
    </source>
</evidence>
<feature type="transmembrane region" description="Helical" evidence="5">
    <location>
        <begin position="355"/>
        <end position="372"/>
    </location>
</feature>
<evidence type="ECO:0000256" key="1">
    <source>
        <dbReference type="ARBA" id="ARBA00004370"/>
    </source>
</evidence>
<feature type="transmembrane region" description="Helical" evidence="5">
    <location>
        <begin position="51"/>
        <end position="72"/>
    </location>
</feature>
<feature type="domain" description="Amino acid transporter transmembrane" evidence="6">
    <location>
        <begin position="23"/>
        <end position="401"/>
    </location>
</feature>
<accession>A0AAD7UIT8</accession>
<dbReference type="PANTHER" id="PTHR16189">
    <property type="entry name" value="TRANSMEMBRANE PROTEIN 104-RELATED"/>
    <property type="match status" value="1"/>
</dbReference>
<keyword evidence="8" id="KW-1185">Reference proteome</keyword>
<proteinExistence type="predicted"/>
<feature type="transmembrane region" description="Helical" evidence="5">
    <location>
        <begin position="21"/>
        <end position="45"/>
    </location>
</feature>
<feature type="transmembrane region" description="Helical" evidence="5">
    <location>
        <begin position="256"/>
        <end position="279"/>
    </location>
</feature>
<dbReference type="GO" id="GO:0016020">
    <property type="term" value="C:membrane"/>
    <property type="evidence" value="ECO:0007669"/>
    <property type="project" value="UniProtKB-SubCell"/>
</dbReference>
<keyword evidence="4 5" id="KW-0472">Membrane</keyword>
<evidence type="ECO:0000259" key="6">
    <source>
        <dbReference type="Pfam" id="PF01490"/>
    </source>
</evidence>
<dbReference type="EMBL" id="JAQMWT010000166">
    <property type="protein sequence ID" value="KAJ8608580.1"/>
    <property type="molecule type" value="Genomic_DNA"/>
</dbReference>
<sequence>MQQLPSSPLIEEEEEKVRTYGSLNGFAVVLNYIIGTGCFGLPYAFHAAGLGTTSLCVVIGAAMTSVSVTYVLEAMARAEGLRVGAWPPRHRVANRKYDFATMGRVFGGIPGKIVVQLTLLFYCGGALWSYASVFGSTAASMSFGCDVYRDDTCLPAYSAWTLVFGGVVSALALADLGDQSVLQSWLTLYRIIALVLMLTTMGARLANSPREPPPALFRGWRRAASGFGPSILAITVQYCLPDAVQPLADKRAATAVTYAALLVSAVFYLALGIMGALTFRDTVNPLASLNWTTFTACGHTLWDACPQNASFARVAAGCLVRLVVLLFPAINVFSVYPLVAVTMGNNIATAGIPRVPARLLAAVPPLLCALVFQRLDRILSIAGLLGFVLGLTVPAYFQIESLKLCLRTWGCPSRASVLVTPEQQQQQAQQPSQQQPFSESTTNCLCCERGPPTARPLRHRPTVPQYTATVVVTSPESLLRQRRDTAVRTPYTLPWIPPSVNLARAFFVATLVITLAASLSLAADLGAF</sequence>
<dbReference type="Proteomes" id="UP001230188">
    <property type="component" value="Unassembled WGS sequence"/>
</dbReference>
<evidence type="ECO:0000256" key="5">
    <source>
        <dbReference type="SAM" id="Phobius"/>
    </source>
</evidence>
<evidence type="ECO:0000313" key="8">
    <source>
        <dbReference type="Proteomes" id="UP001230188"/>
    </source>
</evidence>
<dbReference type="InterPro" id="IPR013057">
    <property type="entry name" value="AA_transpt_TM"/>
</dbReference>
<name>A0AAD7UIT8_9STRA</name>
<feature type="transmembrane region" description="Helical" evidence="5">
    <location>
        <begin position="319"/>
        <end position="343"/>
    </location>
</feature>
<evidence type="ECO:0000313" key="7">
    <source>
        <dbReference type="EMBL" id="KAJ8608580.1"/>
    </source>
</evidence>
<dbReference type="Pfam" id="PF01490">
    <property type="entry name" value="Aa_trans"/>
    <property type="match status" value="1"/>
</dbReference>
<organism evidence="7 8">
    <name type="scientific">Chrysophaeum taylorii</name>
    <dbReference type="NCBI Taxonomy" id="2483200"/>
    <lineage>
        <taxon>Eukaryota</taxon>
        <taxon>Sar</taxon>
        <taxon>Stramenopiles</taxon>
        <taxon>Ochrophyta</taxon>
        <taxon>Pelagophyceae</taxon>
        <taxon>Pelagomonadales</taxon>
        <taxon>Pelagomonadaceae</taxon>
        <taxon>Chrysophaeum</taxon>
    </lineage>
</organism>
<dbReference type="AlphaFoldDB" id="A0AAD7UIT8"/>
<keyword evidence="2 5" id="KW-0812">Transmembrane</keyword>
<comment type="caution">
    <text evidence="7">The sequence shown here is derived from an EMBL/GenBank/DDBJ whole genome shotgun (WGS) entry which is preliminary data.</text>
</comment>